<evidence type="ECO:0000256" key="1">
    <source>
        <dbReference type="SAM" id="MobiDB-lite"/>
    </source>
</evidence>
<protein>
    <submittedName>
        <fullName evidence="3">Uncharacterized protein</fullName>
    </submittedName>
</protein>
<evidence type="ECO:0000256" key="2">
    <source>
        <dbReference type="SAM" id="Phobius"/>
    </source>
</evidence>
<reference evidence="3" key="1">
    <citation type="submission" date="2023-03" db="UniProtKB">
        <authorList>
            <consortium name="EnsemblPlants"/>
        </authorList>
    </citation>
    <scope>IDENTIFICATION</scope>
</reference>
<feature type="region of interest" description="Disordered" evidence="1">
    <location>
        <begin position="57"/>
        <end position="80"/>
    </location>
</feature>
<keyword evidence="2" id="KW-0812">Transmembrane</keyword>
<organism evidence="3">
    <name type="scientific">Cucumis melo</name>
    <name type="common">Muskmelon</name>
    <dbReference type="NCBI Taxonomy" id="3656"/>
    <lineage>
        <taxon>Eukaryota</taxon>
        <taxon>Viridiplantae</taxon>
        <taxon>Streptophyta</taxon>
        <taxon>Embryophyta</taxon>
        <taxon>Tracheophyta</taxon>
        <taxon>Spermatophyta</taxon>
        <taxon>Magnoliopsida</taxon>
        <taxon>eudicotyledons</taxon>
        <taxon>Gunneridae</taxon>
        <taxon>Pentapetalae</taxon>
        <taxon>rosids</taxon>
        <taxon>fabids</taxon>
        <taxon>Cucurbitales</taxon>
        <taxon>Cucurbitaceae</taxon>
        <taxon>Benincaseae</taxon>
        <taxon>Cucumis</taxon>
    </lineage>
</organism>
<feature type="transmembrane region" description="Helical" evidence="2">
    <location>
        <begin position="12"/>
        <end position="29"/>
    </location>
</feature>
<sequence length="80" mass="8881">MERHIRRFLNKLSFASIAIATLILTFLFLQTPQTCIPPNSAIPFLASLSPLTRRTSVFGHPTTGRRSSPPSLISSNPFEI</sequence>
<keyword evidence="2" id="KW-1133">Transmembrane helix</keyword>
<accession>A0A9I9CCN1</accession>
<name>A0A9I9CCN1_CUCME</name>
<dbReference type="Gramene" id="MELO3C000919.2.1">
    <property type="protein sequence ID" value="MELO3C000919.2.1"/>
    <property type="gene ID" value="MELO3C000919.2"/>
</dbReference>
<evidence type="ECO:0000313" key="3">
    <source>
        <dbReference type="EnsemblPlants" id="MELO3C000919.2.1"/>
    </source>
</evidence>
<dbReference type="AlphaFoldDB" id="A0A9I9CCN1"/>
<dbReference type="EnsemblPlants" id="MELO3C000919.2.1">
    <property type="protein sequence ID" value="MELO3C000919.2.1"/>
    <property type="gene ID" value="MELO3C000919.2"/>
</dbReference>
<keyword evidence="2" id="KW-0472">Membrane</keyword>
<feature type="compositionally biased region" description="Polar residues" evidence="1">
    <location>
        <begin position="64"/>
        <end position="80"/>
    </location>
</feature>
<proteinExistence type="predicted"/>